<dbReference type="SUPFAM" id="SSF103511">
    <property type="entry name" value="Chlorophyll a-b binding protein"/>
    <property type="match status" value="1"/>
</dbReference>
<dbReference type="PANTHER" id="PTHR21649">
    <property type="entry name" value="CHLOROPHYLL A/B BINDING PROTEIN"/>
    <property type="match status" value="1"/>
</dbReference>
<proteinExistence type="predicted"/>
<dbReference type="GO" id="GO:0009765">
    <property type="term" value="P:photosynthesis, light harvesting"/>
    <property type="evidence" value="ECO:0007669"/>
    <property type="project" value="InterPro"/>
</dbReference>
<evidence type="ECO:0000256" key="1">
    <source>
        <dbReference type="ARBA" id="ARBA00004229"/>
    </source>
</evidence>
<feature type="signal peptide" evidence="6">
    <location>
        <begin position="1"/>
        <end position="16"/>
    </location>
</feature>
<keyword evidence="6" id="KW-0732">Signal</keyword>
<keyword evidence="5" id="KW-0157">Chromophore</keyword>
<keyword evidence="4" id="KW-0934">Plastid</keyword>
<feature type="binding site" evidence="5">
    <location>
        <position position="64"/>
    </location>
    <ligand>
        <name>chlorophyll a</name>
        <dbReference type="ChEBI" id="CHEBI:58416"/>
        <label>1</label>
    </ligand>
</feature>
<sequence length="212" mass="23221">MQSVVCAALLIVAASAHEAFVPPTTPLRGLTKTVAPRTAPQMVTDDVPAFAKDDAGITAPLGYWDPIGLAKDEETFQFYRRAEIKHGRVAMLAMIGYAVPYFFKFDGWLATNPELKFADIPPGIDAVRAISAAGIAQLMFFIAFLDNIVFPVDSKYGIDVGPGFWWKGPEDPEQMKGYQSREINNGRLAMIGIMAAMVQDLVTDKPFPFTSK</sequence>
<evidence type="ECO:0000313" key="7">
    <source>
        <dbReference type="EMBL" id="CAD9072179.1"/>
    </source>
</evidence>
<evidence type="ECO:0000256" key="6">
    <source>
        <dbReference type="SAM" id="SignalP"/>
    </source>
</evidence>
<feature type="binding site" evidence="5">
    <location>
        <position position="182"/>
    </location>
    <ligand>
        <name>chlorophyll a</name>
        <dbReference type="ChEBI" id="CHEBI:58416"/>
        <label>1</label>
    </ligand>
</feature>
<dbReference type="InterPro" id="IPR022796">
    <property type="entry name" value="Chloroa_b-bind"/>
</dbReference>
<dbReference type="GO" id="GO:0016020">
    <property type="term" value="C:membrane"/>
    <property type="evidence" value="ECO:0007669"/>
    <property type="project" value="InterPro"/>
</dbReference>
<evidence type="ECO:0000256" key="2">
    <source>
        <dbReference type="ARBA" id="ARBA00022528"/>
    </source>
</evidence>
<keyword evidence="5" id="KW-0148">Chlorophyll</keyword>
<feature type="binding site" description="axial binding residue" evidence="5">
    <location>
        <position position="88"/>
    </location>
    <ligand>
        <name>chlorophyll b</name>
        <dbReference type="ChEBI" id="CHEBI:61721"/>
        <label>1</label>
    </ligand>
    <ligandPart>
        <name>Mg</name>
        <dbReference type="ChEBI" id="CHEBI:25107"/>
    </ligandPart>
</feature>
<keyword evidence="2" id="KW-0150">Chloroplast</keyword>
<feature type="binding site" evidence="5">
    <location>
        <position position="86"/>
    </location>
    <ligand>
        <name>chlorophyll a</name>
        <dbReference type="ChEBI" id="CHEBI:58416"/>
        <label>1</label>
    </ligand>
</feature>
<feature type="binding site" evidence="5">
    <location>
        <position position="185"/>
    </location>
    <ligand>
        <name>chlorophyll b</name>
        <dbReference type="ChEBI" id="CHEBI:61721"/>
        <label>2</label>
    </ligand>
</feature>
<dbReference type="GO" id="GO:0016168">
    <property type="term" value="F:chlorophyll binding"/>
    <property type="evidence" value="ECO:0007669"/>
    <property type="project" value="UniProtKB-KW"/>
</dbReference>
<name>A0A7S1KGY5_9ALVE</name>
<dbReference type="EMBL" id="HBGB01046357">
    <property type="protein sequence ID" value="CAD9072179.1"/>
    <property type="molecule type" value="Transcribed_RNA"/>
</dbReference>
<dbReference type="InterPro" id="IPR001344">
    <property type="entry name" value="Chloro_AB-bd_pln"/>
</dbReference>
<accession>A0A7S1KGY5</accession>
<evidence type="ECO:0000256" key="3">
    <source>
        <dbReference type="ARBA" id="ARBA00022531"/>
    </source>
</evidence>
<keyword evidence="3" id="KW-0602">Photosynthesis</keyword>
<reference evidence="7" key="1">
    <citation type="submission" date="2021-01" db="EMBL/GenBank/DDBJ databases">
        <authorList>
            <person name="Corre E."/>
            <person name="Pelletier E."/>
            <person name="Niang G."/>
            <person name="Scheremetjew M."/>
            <person name="Finn R."/>
            <person name="Kale V."/>
            <person name="Holt S."/>
            <person name="Cochrane G."/>
            <person name="Meng A."/>
            <person name="Brown T."/>
            <person name="Cohen L."/>
        </authorList>
    </citation>
    <scope>NUCLEOTIDE SEQUENCE</scope>
    <source>
        <strain evidence="7">CCMP3346</strain>
    </source>
</reference>
<protein>
    <recommendedName>
        <fullName evidence="8">Plastid light harvesting protein</fullName>
    </recommendedName>
</protein>
<dbReference type="Gene3D" id="1.10.3460.10">
    <property type="entry name" value="Chlorophyll a/b binding protein domain"/>
    <property type="match status" value="1"/>
</dbReference>
<dbReference type="GO" id="GO:0009507">
    <property type="term" value="C:chloroplast"/>
    <property type="evidence" value="ECO:0007669"/>
    <property type="project" value="UniProtKB-SubCell"/>
</dbReference>
<feature type="chain" id="PRO_5030588682" description="Plastid light harvesting protein" evidence="6">
    <location>
        <begin position="17"/>
        <end position="212"/>
    </location>
</feature>
<evidence type="ECO:0000256" key="5">
    <source>
        <dbReference type="PIRSR" id="PIRSR601344-1"/>
    </source>
</evidence>
<dbReference type="AlphaFoldDB" id="A0A7S1KGY5"/>
<dbReference type="Pfam" id="PF00504">
    <property type="entry name" value="Chloroa_b-bind"/>
    <property type="match status" value="1"/>
</dbReference>
<organism evidence="7">
    <name type="scientific">Vitrella brassicaformis</name>
    <dbReference type="NCBI Taxonomy" id="1169539"/>
    <lineage>
        <taxon>Eukaryota</taxon>
        <taxon>Sar</taxon>
        <taxon>Alveolata</taxon>
        <taxon>Colpodellida</taxon>
        <taxon>Vitrellaceae</taxon>
        <taxon>Vitrella</taxon>
    </lineage>
</organism>
<feature type="binding site" evidence="5">
    <location>
        <position position="83"/>
    </location>
    <ligand>
        <name>chlorophyll a</name>
        <dbReference type="ChEBI" id="CHEBI:58416"/>
        <label>1</label>
    </ligand>
</feature>
<evidence type="ECO:0000256" key="4">
    <source>
        <dbReference type="ARBA" id="ARBA00022640"/>
    </source>
</evidence>
<feature type="binding site" evidence="5">
    <location>
        <position position="199"/>
    </location>
    <ligand>
        <name>chlorophyll a</name>
        <dbReference type="ChEBI" id="CHEBI:58416"/>
        <label>1</label>
    </ligand>
</feature>
<evidence type="ECO:0008006" key="8">
    <source>
        <dbReference type="Google" id="ProtNLM"/>
    </source>
</evidence>
<comment type="subcellular location">
    <subcellularLocation>
        <location evidence="1">Plastid</location>
        <location evidence="1">Chloroplast</location>
    </subcellularLocation>
</comment>
<feature type="binding site" evidence="5">
    <location>
        <position position="187"/>
    </location>
    <ligand>
        <name>chlorophyll a</name>
        <dbReference type="ChEBI" id="CHEBI:58416"/>
        <label>1</label>
    </ligand>
</feature>
<gene>
    <name evidence="7" type="ORF">VBRA1451_LOCUS27262</name>
</gene>